<dbReference type="PROSITE" id="PS50250">
    <property type="entry name" value="PCI"/>
    <property type="match status" value="1"/>
</dbReference>
<dbReference type="InterPro" id="IPR045107">
    <property type="entry name" value="SAC3/GANP/THP3"/>
</dbReference>
<sequence>MVIHVPPLRGYVGRCFSRCQTELDKDQVEICLKGKLTQAANNGALWTKNWDEESLPSIHSESTLNLLSHIKNWNSNTGSSNTPLNSGSTNDSAPESTPSPVKTPQSKKTYKKQQHPMSHGYSVHSLRSSRSKSHSRSRTRSRSSSSRSRSRSRSPVYRRTRRDSKRRHSSGSEEEAKGGYIRLSTKRGRSPYGRGGRGNKKIKGKNNSSERLQKRAARFSGVLDVGPPRKKKLSLNITKTISNTKILNNMFTVDGDDMDWTTIHVVGTNTTMEKNYLRLTAAPDPATVRTVDTLRKSLEHIKRQWVKNQDYRYACDQLKSLRQDLTIQGIRNDFTVQVYETHSRIALEKGDHEEFNQCQSQLKQLYSEVGGDNSLEFVAYRLLYYIFTKNTLDITSLMAGLSSENKENECISFSLKLRAAWSLGNYHRFFKLYRVAPKMAGYLVDWFADRERRQALRAMLKGYRPGSLEVSFIRSELALGTQEEWQKFESTVSLAYTDTTKAKIDCKVSTAEAPPS</sequence>
<dbReference type="EMBL" id="JACEEZ010002126">
    <property type="protein sequence ID" value="KAG0728503.1"/>
    <property type="molecule type" value="Genomic_DNA"/>
</dbReference>
<feature type="domain" description="PCI" evidence="2">
    <location>
        <begin position="351"/>
        <end position="516"/>
    </location>
</feature>
<dbReference type="PANTHER" id="PTHR12436:SF4">
    <property type="entry name" value="LEUKOCYTE RECEPTOR CLUSTER MEMBER 8"/>
    <property type="match status" value="1"/>
</dbReference>
<dbReference type="InterPro" id="IPR000717">
    <property type="entry name" value="PCI_dom"/>
</dbReference>
<dbReference type="Proteomes" id="UP000770661">
    <property type="component" value="Unassembled WGS sequence"/>
</dbReference>
<gene>
    <name evidence="3" type="primary">leng8</name>
    <name evidence="3" type="ORF">GWK47_003713</name>
</gene>
<evidence type="ECO:0000313" key="4">
    <source>
        <dbReference type="Proteomes" id="UP000770661"/>
    </source>
</evidence>
<feature type="compositionally biased region" description="Basic residues" evidence="1">
    <location>
        <begin position="127"/>
        <end position="141"/>
    </location>
</feature>
<keyword evidence="3" id="KW-0675">Receptor</keyword>
<protein>
    <submittedName>
        <fullName evidence="3">Leukocyte receptor cluster member 8</fullName>
    </submittedName>
</protein>
<dbReference type="Pfam" id="PF03399">
    <property type="entry name" value="SAC3_GANP"/>
    <property type="match status" value="1"/>
</dbReference>
<reference evidence="3" key="1">
    <citation type="submission" date="2020-07" db="EMBL/GenBank/DDBJ databases">
        <title>The High-quality genome of the commercially important snow crab, Chionoecetes opilio.</title>
        <authorList>
            <person name="Jeong J.-H."/>
            <person name="Ryu S."/>
        </authorList>
    </citation>
    <scope>NUCLEOTIDE SEQUENCE</scope>
    <source>
        <strain evidence="3">MADBK_172401_WGS</strain>
        <tissue evidence="3">Digestive gland</tissue>
    </source>
</reference>
<keyword evidence="4" id="KW-1185">Reference proteome</keyword>
<evidence type="ECO:0000313" key="3">
    <source>
        <dbReference type="EMBL" id="KAG0728503.1"/>
    </source>
</evidence>
<organism evidence="3 4">
    <name type="scientific">Chionoecetes opilio</name>
    <name type="common">Atlantic snow crab</name>
    <name type="synonym">Cancer opilio</name>
    <dbReference type="NCBI Taxonomy" id="41210"/>
    <lineage>
        <taxon>Eukaryota</taxon>
        <taxon>Metazoa</taxon>
        <taxon>Ecdysozoa</taxon>
        <taxon>Arthropoda</taxon>
        <taxon>Crustacea</taxon>
        <taxon>Multicrustacea</taxon>
        <taxon>Malacostraca</taxon>
        <taxon>Eumalacostraca</taxon>
        <taxon>Eucarida</taxon>
        <taxon>Decapoda</taxon>
        <taxon>Pleocyemata</taxon>
        <taxon>Brachyura</taxon>
        <taxon>Eubrachyura</taxon>
        <taxon>Majoidea</taxon>
        <taxon>Majidae</taxon>
        <taxon>Chionoecetes</taxon>
    </lineage>
</organism>
<evidence type="ECO:0000256" key="1">
    <source>
        <dbReference type="SAM" id="MobiDB-lite"/>
    </source>
</evidence>
<dbReference type="GO" id="GO:0005634">
    <property type="term" value="C:nucleus"/>
    <property type="evidence" value="ECO:0007669"/>
    <property type="project" value="TreeGrafter"/>
</dbReference>
<feature type="region of interest" description="Disordered" evidence="1">
    <location>
        <begin position="76"/>
        <end position="212"/>
    </location>
</feature>
<name>A0A8J4YKF6_CHIOP</name>
<dbReference type="InterPro" id="IPR005062">
    <property type="entry name" value="SAC3/GANP/THP3_conserved"/>
</dbReference>
<accession>A0A8J4YKF6</accession>
<dbReference type="FunFam" id="1.25.40.990:FF:000010">
    <property type="entry name" value="Leukocyte receptor cluster member"/>
    <property type="match status" value="1"/>
</dbReference>
<dbReference type="Gene3D" id="1.25.40.990">
    <property type="match status" value="1"/>
</dbReference>
<comment type="caution">
    <text evidence="3">The sequence shown here is derived from an EMBL/GenBank/DDBJ whole genome shotgun (WGS) entry which is preliminary data.</text>
</comment>
<evidence type="ECO:0000259" key="2">
    <source>
        <dbReference type="PROSITE" id="PS50250"/>
    </source>
</evidence>
<feature type="compositionally biased region" description="Polar residues" evidence="1">
    <location>
        <begin position="76"/>
        <end position="107"/>
    </location>
</feature>
<feature type="compositionally biased region" description="Basic residues" evidence="1">
    <location>
        <begin position="148"/>
        <end position="169"/>
    </location>
</feature>
<dbReference type="AlphaFoldDB" id="A0A8J4YKF6"/>
<dbReference type="PANTHER" id="PTHR12436">
    <property type="entry name" value="80 KDA MCM3-ASSOCIATED PROTEIN"/>
    <property type="match status" value="1"/>
</dbReference>
<proteinExistence type="predicted"/>
<dbReference type="OrthoDB" id="199574at2759"/>